<dbReference type="AlphaFoldDB" id="A0A6G8PVK9"/>
<dbReference type="KEGG" id="rmar:GBA65_06490"/>
<feature type="domain" description="Transglycosylase SLT" evidence="2">
    <location>
        <begin position="62"/>
        <end position="167"/>
    </location>
</feature>
<dbReference type="InterPro" id="IPR000189">
    <property type="entry name" value="Transglyc_AS"/>
</dbReference>
<dbReference type="Gene3D" id="1.10.530.10">
    <property type="match status" value="1"/>
</dbReference>
<dbReference type="GO" id="GO:0016020">
    <property type="term" value="C:membrane"/>
    <property type="evidence" value="ECO:0007669"/>
    <property type="project" value="InterPro"/>
</dbReference>
<dbReference type="CDD" id="cd16896">
    <property type="entry name" value="LT_Slt70-like"/>
    <property type="match status" value="1"/>
</dbReference>
<dbReference type="PANTHER" id="PTHR37423">
    <property type="entry name" value="SOLUBLE LYTIC MUREIN TRANSGLYCOSYLASE-RELATED"/>
    <property type="match status" value="1"/>
</dbReference>
<dbReference type="PROSITE" id="PS00922">
    <property type="entry name" value="TRANSGLYCOSYLASE"/>
    <property type="match status" value="1"/>
</dbReference>
<evidence type="ECO:0000256" key="1">
    <source>
        <dbReference type="ARBA" id="ARBA00007734"/>
    </source>
</evidence>
<evidence type="ECO:0000313" key="3">
    <source>
        <dbReference type="EMBL" id="QIN78215.1"/>
    </source>
</evidence>
<keyword evidence="4" id="KW-1185">Reference proteome</keyword>
<sequence length="205" mass="22850">MGMVGARAKKGKRYYGRSRERRRRLAPWLILLAILLLAVPVVLRVPDVVQRALHPLRYEDQIRAAAAENGLEPAFVAGVIYVESRYDPDVRSSQGAYGLMQVLPQTATFISERSGITGDYRDPGTNVRMGAWYLSYLLGRYDGNEALALAAYNSGEGQVDSWLAEGRSLPEGIPFEETRDYVTNAAEARDTYAEIYGSNLDRDAR</sequence>
<dbReference type="InterPro" id="IPR008258">
    <property type="entry name" value="Transglycosylase_SLT_dom_1"/>
</dbReference>
<name>A0A6G8PVK9_9ACTN</name>
<dbReference type="EMBL" id="CP045121">
    <property type="protein sequence ID" value="QIN78215.1"/>
    <property type="molecule type" value="Genomic_DNA"/>
</dbReference>
<gene>
    <name evidence="3" type="ORF">GBA65_06490</name>
</gene>
<dbReference type="PANTHER" id="PTHR37423:SF5">
    <property type="entry name" value="SOLUBLE LYTIC MUREIN TRANSGLYCOSYLASE"/>
    <property type="match status" value="1"/>
</dbReference>
<protein>
    <submittedName>
        <fullName evidence="3">Transglycosylase SLT domain-containing protein</fullName>
    </submittedName>
</protein>
<dbReference type="GO" id="GO:0000270">
    <property type="term" value="P:peptidoglycan metabolic process"/>
    <property type="evidence" value="ECO:0007669"/>
    <property type="project" value="InterPro"/>
</dbReference>
<organism evidence="3 4">
    <name type="scientific">Rubrobacter marinus</name>
    <dbReference type="NCBI Taxonomy" id="2653852"/>
    <lineage>
        <taxon>Bacteria</taxon>
        <taxon>Bacillati</taxon>
        <taxon>Actinomycetota</taxon>
        <taxon>Rubrobacteria</taxon>
        <taxon>Rubrobacterales</taxon>
        <taxon>Rubrobacteraceae</taxon>
        <taxon>Rubrobacter</taxon>
    </lineage>
</organism>
<accession>A0A6G8PVK9</accession>
<evidence type="ECO:0000259" key="2">
    <source>
        <dbReference type="Pfam" id="PF01464"/>
    </source>
</evidence>
<dbReference type="SUPFAM" id="SSF53955">
    <property type="entry name" value="Lysozyme-like"/>
    <property type="match status" value="1"/>
</dbReference>
<reference evidence="3 4" key="1">
    <citation type="submission" date="2019-10" db="EMBL/GenBank/DDBJ databases">
        <title>Rubrobacter sp nov SCSIO 52915 isolated from a deep-sea sediment in the South China Sea.</title>
        <authorList>
            <person name="Chen R.W."/>
        </authorList>
    </citation>
    <scope>NUCLEOTIDE SEQUENCE [LARGE SCALE GENOMIC DNA]</scope>
    <source>
        <strain evidence="3 4">SCSIO 52915</strain>
    </source>
</reference>
<dbReference type="GO" id="GO:0008933">
    <property type="term" value="F:peptidoglycan lytic transglycosylase activity"/>
    <property type="evidence" value="ECO:0007669"/>
    <property type="project" value="InterPro"/>
</dbReference>
<dbReference type="InterPro" id="IPR023346">
    <property type="entry name" value="Lysozyme-like_dom_sf"/>
</dbReference>
<comment type="similarity">
    <text evidence="1">Belongs to the transglycosylase Slt family.</text>
</comment>
<proteinExistence type="inferred from homology"/>
<dbReference type="Proteomes" id="UP000502706">
    <property type="component" value="Chromosome"/>
</dbReference>
<evidence type="ECO:0000313" key="4">
    <source>
        <dbReference type="Proteomes" id="UP000502706"/>
    </source>
</evidence>
<dbReference type="Pfam" id="PF01464">
    <property type="entry name" value="SLT"/>
    <property type="match status" value="1"/>
</dbReference>